<reference evidence="1" key="1">
    <citation type="journal article" date="2014" name="Int. J. Syst. Evol. Microbiol.">
        <title>Complete genome sequence of Corynebacterium casei LMG S-19264T (=DSM 44701T), isolated from a smear-ripened cheese.</title>
        <authorList>
            <consortium name="US DOE Joint Genome Institute (JGI-PGF)"/>
            <person name="Walter F."/>
            <person name="Albersmeier A."/>
            <person name="Kalinowski J."/>
            <person name="Ruckert C."/>
        </authorList>
    </citation>
    <scope>NUCLEOTIDE SEQUENCE</scope>
    <source>
        <strain evidence="1">CGMCC 4.7312</strain>
    </source>
</reference>
<sequence>MGEACAGFGEAVVDLGGHGRVHGPKDEAVSFQAAHREGQHALGDPVDGALELAEAPRPIGEFDDHENRPLVAHPVKNVSDAAVGVMRLSAWFEFGGSSGYISVR</sequence>
<organism evidence="1 2">
    <name type="scientific">Micromonospora sonchi</name>
    <dbReference type="NCBI Taxonomy" id="1763543"/>
    <lineage>
        <taxon>Bacteria</taxon>
        <taxon>Bacillati</taxon>
        <taxon>Actinomycetota</taxon>
        <taxon>Actinomycetes</taxon>
        <taxon>Micromonosporales</taxon>
        <taxon>Micromonosporaceae</taxon>
        <taxon>Micromonospora</taxon>
    </lineage>
</organism>
<name>A0A917U3F5_9ACTN</name>
<keyword evidence="2" id="KW-1185">Reference proteome</keyword>
<dbReference type="AlphaFoldDB" id="A0A917U3F5"/>
<protein>
    <submittedName>
        <fullName evidence="1">Uncharacterized protein</fullName>
    </submittedName>
</protein>
<evidence type="ECO:0000313" key="2">
    <source>
        <dbReference type="Proteomes" id="UP000608890"/>
    </source>
</evidence>
<proteinExistence type="predicted"/>
<evidence type="ECO:0000313" key="1">
    <source>
        <dbReference type="EMBL" id="GGM54036.1"/>
    </source>
</evidence>
<reference evidence="1" key="2">
    <citation type="submission" date="2020-09" db="EMBL/GenBank/DDBJ databases">
        <authorList>
            <person name="Sun Q."/>
            <person name="Zhou Y."/>
        </authorList>
    </citation>
    <scope>NUCLEOTIDE SEQUENCE</scope>
    <source>
        <strain evidence="1">CGMCC 4.7312</strain>
    </source>
</reference>
<gene>
    <name evidence="1" type="ORF">GCM10011608_43730</name>
</gene>
<dbReference type="Proteomes" id="UP000608890">
    <property type="component" value="Unassembled WGS sequence"/>
</dbReference>
<dbReference type="EMBL" id="BMNB01000023">
    <property type="protein sequence ID" value="GGM54036.1"/>
    <property type="molecule type" value="Genomic_DNA"/>
</dbReference>
<comment type="caution">
    <text evidence="1">The sequence shown here is derived from an EMBL/GenBank/DDBJ whole genome shotgun (WGS) entry which is preliminary data.</text>
</comment>
<accession>A0A917U3F5</accession>